<accession>A0A9W8WH89</accession>
<dbReference type="AlphaFoldDB" id="A0A9W8WH89"/>
<feature type="transmembrane region" description="Helical" evidence="1">
    <location>
        <begin position="164"/>
        <end position="188"/>
    </location>
</feature>
<evidence type="ECO:0000313" key="2">
    <source>
        <dbReference type="EMBL" id="KAJ4325216.1"/>
    </source>
</evidence>
<dbReference type="EMBL" id="JAPEUR010000052">
    <property type="protein sequence ID" value="KAJ4325216.1"/>
    <property type="molecule type" value="Genomic_DNA"/>
</dbReference>
<evidence type="ECO:0000256" key="1">
    <source>
        <dbReference type="SAM" id="Phobius"/>
    </source>
</evidence>
<protein>
    <submittedName>
        <fullName evidence="2">Uncharacterized protein</fullName>
    </submittedName>
</protein>
<comment type="caution">
    <text evidence="2">The sequence shown here is derived from an EMBL/GenBank/DDBJ whole genome shotgun (WGS) entry which is preliminary data.</text>
</comment>
<keyword evidence="1" id="KW-1133">Transmembrane helix</keyword>
<feature type="transmembrane region" description="Helical" evidence="1">
    <location>
        <begin position="357"/>
        <end position="375"/>
    </location>
</feature>
<proteinExistence type="predicted"/>
<feature type="transmembrane region" description="Helical" evidence="1">
    <location>
        <begin position="752"/>
        <end position="778"/>
    </location>
</feature>
<name>A0A9W8WH89_9HYPO</name>
<sequence length="870" mass="94973">MSKEHDELIKELGLTCPRGGDFYICDKAKVQFIGCCAIDPCANGGICPPQQLVLSSFTKAKYSELPPQSCGNTTGSDEEALWYTCAFTNPPFLGCCSTHACGDSVCPTENLAPAVLSSNETFRYDFLNPKGLDDQATQSTLVVKPSSTALGDLDGVSDSEDATLGAGAVAGICVAAIIVVLLLVGALWRLWQSRLTKRAVSNHRLSLSPTYAPFLSPNPSEPGLPGDKRLTHTATSPVFDAFASWHPAPGRLHSRDVVFWFGWIWDIILTLVPLCFIALPIVAVYLDGQRPSDYGERVVELTRLSPSIYPILFAAIASRFYKNVSRWCLERPDGIGLAALEQIFGSRSFAAAIEGVFFIRTQLSVGLIILFTWAMSPLGGQSASRLLSMGNSAVATNVSVYFSDPSYQVSYYPSSLLQDDTGSSIAALYSATLLSSQEQKGSARDLWNLPKIPQWSKGKKVGEWYDVDEDALIRDDNSFISLLGIKVQGLSGVSGETRFNFTTEMSYADFECSHTKNIKVDTITYPNYPTQHFGTDVTVDVAKNSSSTTNPSPLHLSYISYGLSNSDSGNPLWAIVNCTMQTITVETELRCGPSPSATSCSAFRQRRVNGHTSSNRPPSILMRNNDATTSANAVKQVLKFWPTSSGEVLVGAASPTENYIMGDLHPFAGQKPRKWNETDLSVFPGEFSRRFTTAFNTFWQATLNPLTHTNVDFGSLPKDNVLFFDEPSAQPFLNSTIGERIVSHRVYKSNRVWVSLLLTTTLLLELLAILGLALQFFIHGPDILGFASTMTRDNPYVPVAAGGSNLDGPDRARMLRDLRLQLADVRPDDANGYIAVRAVPSLGSQEDVTGITKQERKAACRPLDQKKLYT</sequence>
<keyword evidence="3" id="KW-1185">Reference proteome</keyword>
<dbReference type="Proteomes" id="UP001140502">
    <property type="component" value="Unassembled WGS sequence"/>
</dbReference>
<keyword evidence="1" id="KW-0472">Membrane</keyword>
<feature type="transmembrane region" description="Helical" evidence="1">
    <location>
        <begin position="257"/>
        <end position="284"/>
    </location>
</feature>
<gene>
    <name evidence="2" type="ORF">N0V84_003598</name>
</gene>
<organism evidence="2 3">
    <name type="scientific">Fusarium piperis</name>
    <dbReference type="NCBI Taxonomy" id="1435070"/>
    <lineage>
        <taxon>Eukaryota</taxon>
        <taxon>Fungi</taxon>
        <taxon>Dikarya</taxon>
        <taxon>Ascomycota</taxon>
        <taxon>Pezizomycotina</taxon>
        <taxon>Sordariomycetes</taxon>
        <taxon>Hypocreomycetidae</taxon>
        <taxon>Hypocreales</taxon>
        <taxon>Nectriaceae</taxon>
        <taxon>Fusarium</taxon>
        <taxon>Fusarium solani species complex</taxon>
    </lineage>
</organism>
<evidence type="ECO:0000313" key="3">
    <source>
        <dbReference type="Proteomes" id="UP001140502"/>
    </source>
</evidence>
<keyword evidence="1" id="KW-0812">Transmembrane</keyword>
<dbReference type="OrthoDB" id="3692311at2759"/>
<reference evidence="2" key="1">
    <citation type="submission" date="2022-10" db="EMBL/GenBank/DDBJ databases">
        <title>Tapping the CABI collections for fungal endophytes: first genome assemblies for Collariella, Neodidymelliopsis, Ascochyta clinopodiicola, Didymella pomorum, Didymosphaeria variabile, Neocosmospora piperis and Neocucurbitaria cava.</title>
        <authorList>
            <person name="Hill R."/>
        </authorList>
    </citation>
    <scope>NUCLEOTIDE SEQUENCE</scope>
    <source>
        <strain evidence="2">IMI 366586</strain>
    </source>
</reference>